<evidence type="ECO:0000313" key="2">
    <source>
        <dbReference type="EMBL" id="KAK3275955.1"/>
    </source>
</evidence>
<accession>A0AAE0GDJ1</accession>
<dbReference type="AlphaFoldDB" id="A0AAE0GDJ1"/>
<dbReference type="Proteomes" id="UP001190700">
    <property type="component" value="Unassembled WGS sequence"/>
</dbReference>
<gene>
    <name evidence="2" type="ORF">CYMTET_15946</name>
</gene>
<sequence length="392" mass="45351">MAEAIKEGNPDGSGAIDRMRFIPPAESEDDRKVRIETEKWQQATTAAIGESFKENQRRQPTTPAQKNTREQTEFEEFPDDHTPAVAAHLRANKPSKVGEGMWYVFQHLLPVREYWTPLSTHSTRYAEKKKAGQDINAQRSEKERHASYAGKGQQRPWDPDWVSVPGLILFHATLLLMVLSPRSNHEWHFSNDSLEPSAVSKYHSLIPWEQTLRFFCLYDPDKIVLDNNSANYNPYGKYDLIQSVLKSNQLYSKSTKGQRSNAYNEKENTTEERAYGEYRWASAVYLSIVFLYLEYGDNKVVRFLSTIHETPHLNPGETKERWDSERREYLSIFLPQLKLDYDQGMGGVDLADRMESLVHIKYRLKRATREQQIMLPVQDSNGAAVKYVKRGL</sequence>
<dbReference type="PANTHER" id="PTHR47272:SF2">
    <property type="entry name" value="PIGGYBAC TRANSPOSABLE ELEMENT-DERIVED PROTEIN 3-LIKE"/>
    <property type="match status" value="1"/>
</dbReference>
<feature type="region of interest" description="Disordered" evidence="1">
    <location>
        <begin position="1"/>
        <end position="77"/>
    </location>
</feature>
<organism evidence="2 3">
    <name type="scientific">Cymbomonas tetramitiformis</name>
    <dbReference type="NCBI Taxonomy" id="36881"/>
    <lineage>
        <taxon>Eukaryota</taxon>
        <taxon>Viridiplantae</taxon>
        <taxon>Chlorophyta</taxon>
        <taxon>Pyramimonadophyceae</taxon>
        <taxon>Pyramimonadales</taxon>
        <taxon>Pyramimonadaceae</taxon>
        <taxon>Cymbomonas</taxon>
    </lineage>
</organism>
<protein>
    <submittedName>
        <fullName evidence="2">Uncharacterized protein</fullName>
    </submittedName>
</protein>
<feature type="region of interest" description="Disordered" evidence="1">
    <location>
        <begin position="126"/>
        <end position="155"/>
    </location>
</feature>
<dbReference type="EMBL" id="LGRX02006881">
    <property type="protein sequence ID" value="KAK3275955.1"/>
    <property type="molecule type" value="Genomic_DNA"/>
</dbReference>
<name>A0AAE0GDJ1_9CHLO</name>
<keyword evidence="3" id="KW-1185">Reference proteome</keyword>
<feature type="compositionally biased region" description="Basic and acidic residues" evidence="1">
    <location>
        <begin position="29"/>
        <end position="39"/>
    </location>
</feature>
<comment type="caution">
    <text evidence="2">The sequence shown here is derived from an EMBL/GenBank/DDBJ whole genome shotgun (WGS) entry which is preliminary data.</text>
</comment>
<evidence type="ECO:0000256" key="1">
    <source>
        <dbReference type="SAM" id="MobiDB-lite"/>
    </source>
</evidence>
<evidence type="ECO:0000313" key="3">
    <source>
        <dbReference type="Proteomes" id="UP001190700"/>
    </source>
</evidence>
<reference evidence="2 3" key="1">
    <citation type="journal article" date="2015" name="Genome Biol. Evol.">
        <title>Comparative Genomics of a Bacterivorous Green Alga Reveals Evolutionary Causalities and Consequences of Phago-Mixotrophic Mode of Nutrition.</title>
        <authorList>
            <person name="Burns J.A."/>
            <person name="Paasch A."/>
            <person name="Narechania A."/>
            <person name="Kim E."/>
        </authorList>
    </citation>
    <scope>NUCLEOTIDE SEQUENCE [LARGE SCALE GENOMIC DNA]</scope>
    <source>
        <strain evidence="2 3">PLY_AMNH</strain>
    </source>
</reference>
<proteinExistence type="predicted"/>
<dbReference type="PANTHER" id="PTHR47272">
    <property type="entry name" value="DDE_TNP_1_7 DOMAIN-CONTAINING PROTEIN"/>
    <property type="match status" value="1"/>
</dbReference>